<dbReference type="Proteomes" id="UP000887566">
    <property type="component" value="Unplaced"/>
</dbReference>
<sequence length="182" mass="19977">MSGGRAHVQFRLKELSEDPKLSNAQRGWLKQELNRIDRGQSKNLRNPPGYQLAHQRGFEAQKGFSYVHANLQTTDLHRLQHRHDNGGRSNQTPSAVANFREANSGKLSSLASQLQMRDVYRSSQTGSAQATSGLPGGGLSALKAELSRVSQNYQQACNMSYSQFESAPRPGASGIECGSQMM</sequence>
<feature type="compositionally biased region" description="Basic and acidic residues" evidence="1">
    <location>
        <begin position="11"/>
        <end position="20"/>
    </location>
</feature>
<keyword evidence="3" id="KW-1185">Reference proteome</keyword>
<evidence type="ECO:0000313" key="3">
    <source>
        <dbReference type="Proteomes" id="UP000887566"/>
    </source>
</evidence>
<proteinExistence type="predicted"/>
<dbReference type="WBParaSite" id="PSAMB.scaffold1809size37935.g15116.t1">
    <property type="protein sequence ID" value="PSAMB.scaffold1809size37935.g15116.t1"/>
    <property type="gene ID" value="PSAMB.scaffold1809size37935.g15116"/>
</dbReference>
<dbReference type="AlphaFoldDB" id="A0A914VDC3"/>
<evidence type="ECO:0000256" key="1">
    <source>
        <dbReference type="SAM" id="MobiDB-lite"/>
    </source>
</evidence>
<evidence type="ECO:0000313" key="4">
    <source>
        <dbReference type="WBParaSite" id="PSAMB.scaffold1809size37935.g15116.t1"/>
    </source>
</evidence>
<evidence type="ECO:0000259" key="2">
    <source>
        <dbReference type="Pfam" id="PF15545"/>
    </source>
</evidence>
<reference evidence="4" key="1">
    <citation type="submission" date="2022-11" db="UniProtKB">
        <authorList>
            <consortium name="WormBaseParasite"/>
        </authorList>
    </citation>
    <scope>IDENTIFICATION</scope>
</reference>
<organism evidence="3 4">
    <name type="scientific">Plectus sambesii</name>
    <dbReference type="NCBI Taxonomy" id="2011161"/>
    <lineage>
        <taxon>Eukaryota</taxon>
        <taxon>Metazoa</taxon>
        <taxon>Ecdysozoa</taxon>
        <taxon>Nematoda</taxon>
        <taxon>Chromadorea</taxon>
        <taxon>Plectida</taxon>
        <taxon>Plectina</taxon>
        <taxon>Plectoidea</taxon>
        <taxon>Plectidae</taxon>
        <taxon>Plectus</taxon>
    </lineage>
</organism>
<name>A0A914VDC3_9BILA</name>
<dbReference type="InterPro" id="IPR029097">
    <property type="entry name" value="Ntox8"/>
</dbReference>
<accession>A0A914VDC3</accession>
<protein>
    <submittedName>
        <fullName evidence="4">Bacterial toxin 8 domain-containing protein</fullName>
    </submittedName>
</protein>
<feature type="region of interest" description="Disordered" evidence="1">
    <location>
        <begin position="1"/>
        <end position="23"/>
    </location>
</feature>
<dbReference type="Pfam" id="PF15545">
    <property type="entry name" value="Ntox8"/>
    <property type="match status" value="1"/>
</dbReference>
<feature type="domain" description="Bacterial toxin 8" evidence="2">
    <location>
        <begin position="17"/>
        <end position="84"/>
    </location>
</feature>